<dbReference type="FunFam" id="1.20.1740.10:FF:000025">
    <property type="entry name" value="High-affinity methionine permease"/>
    <property type="match status" value="1"/>
</dbReference>
<dbReference type="Gene3D" id="1.20.1740.10">
    <property type="entry name" value="Amino acid/polyamine transporter I"/>
    <property type="match status" value="1"/>
</dbReference>
<dbReference type="PANTHER" id="PTHR11785:SF382">
    <property type="entry name" value="LOW-AFFINITY METHIONINE PERMEASE"/>
    <property type="match status" value="1"/>
</dbReference>
<dbReference type="Proteomes" id="UP001303473">
    <property type="component" value="Unassembled WGS sequence"/>
</dbReference>
<proteinExistence type="predicted"/>
<gene>
    <name evidence="7" type="ORF">QBC46DRAFT_42802</name>
</gene>
<feature type="transmembrane region" description="Helical" evidence="6">
    <location>
        <begin position="433"/>
        <end position="456"/>
    </location>
</feature>
<dbReference type="GO" id="GO:0016020">
    <property type="term" value="C:membrane"/>
    <property type="evidence" value="ECO:0007669"/>
    <property type="project" value="UniProtKB-SubCell"/>
</dbReference>
<feature type="compositionally biased region" description="Basic and acidic residues" evidence="5">
    <location>
        <begin position="53"/>
        <end position="71"/>
    </location>
</feature>
<sequence length="582" mass="62443">MGLSRMKARLRGMTSRGTNANSTFGSGSQQSNVETEPATVFPTTGSSSLPGDTDTKKNVDNIDNDVKRDDTDTLNNDGEPEPEAGELSFEEATHGGMGRHLGVVSTTFLIIGRIIGTGIFSTPSSITQGVGSVGAALMLWVLGLVLAFCGLFVWLEFGCLYPRSGGEKVYLEAVYRRPRFLTTIIFATQAILLGFTASGCIVFASNMVVAAGKNPGEWQERGIAIAVIVFVTLLHTFTPKAGVQLMNVIGSIKVIILLFIVVTGWVVLGGGVKSVQNPHASFTNAFAGSSRSGNQYATALFKVLNSYAGWSNAAYVLNEVRNPTRTLKIAGPLGLGICGLLYILANIAYFSAATPQEIASSGVTVASYFVGKVFGNTAKRVLSVFVAISALGNVLSITFAQSRVNQELAKEGILPYSKFWASSWPAGAPSAGLLLHFIPSFVVIVAIPFGDAFNFIVDVEGYPGSVISFFVVVGLFVLRWKLPDIKRPFKVWWPLAAIFLAGQVFLMVAPFLYPPGGKGDTSLPYWLYPIIGIVVLLGGVVYWAIWRKLLPAVGGYELEKQKVQLEDGTVVTTFTKVRGKER</sequence>
<dbReference type="GO" id="GO:0015179">
    <property type="term" value="F:L-amino acid transmembrane transporter activity"/>
    <property type="evidence" value="ECO:0007669"/>
    <property type="project" value="TreeGrafter"/>
</dbReference>
<organism evidence="7 8">
    <name type="scientific">Diplogelasinospora grovesii</name>
    <dbReference type="NCBI Taxonomy" id="303347"/>
    <lineage>
        <taxon>Eukaryota</taxon>
        <taxon>Fungi</taxon>
        <taxon>Dikarya</taxon>
        <taxon>Ascomycota</taxon>
        <taxon>Pezizomycotina</taxon>
        <taxon>Sordariomycetes</taxon>
        <taxon>Sordariomycetidae</taxon>
        <taxon>Sordariales</taxon>
        <taxon>Diplogelasinosporaceae</taxon>
        <taxon>Diplogelasinospora</taxon>
    </lineage>
</organism>
<name>A0AAN6MZ25_9PEZI</name>
<keyword evidence="2 6" id="KW-0812">Transmembrane</keyword>
<dbReference type="AlphaFoldDB" id="A0AAN6MZ25"/>
<feature type="compositionally biased region" description="Polar residues" evidence="5">
    <location>
        <begin position="41"/>
        <end position="50"/>
    </location>
</feature>
<dbReference type="EMBL" id="MU853909">
    <property type="protein sequence ID" value="KAK3935760.1"/>
    <property type="molecule type" value="Genomic_DNA"/>
</dbReference>
<feature type="transmembrane region" description="Helical" evidence="6">
    <location>
        <begin position="133"/>
        <end position="159"/>
    </location>
</feature>
<comment type="caution">
    <text evidence="7">The sequence shown here is derived from an EMBL/GenBank/DDBJ whole genome shotgun (WGS) entry which is preliminary data.</text>
</comment>
<dbReference type="PANTHER" id="PTHR11785">
    <property type="entry name" value="AMINO ACID TRANSPORTER"/>
    <property type="match status" value="1"/>
</dbReference>
<evidence type="ECO:0000256" key="6">
    <source>
        <dbReference type="SAM" id="Phobius"/>
    </source>
</evidence>
<feature type="transmembrane region" description="Helical" evidence="6">
    <location>
        <begin position="180"/>
        <end position="209"/>
    </location>
</feature>
<keyword evidence="4 6" id="KW-0472">Membrane</keyword>
<dbReference type="InterPro" id="IPR002293">
    <property type="entry name" value="AA/rel_permease1"/>
</dbReference>
<dbReference type="Pfam" id="PF13520">
    <property type="entry name" value="AA_permease_2"/>
    <property type="match status" value="1"/>
</dbReference>
<feature type="compositionally biased region" description="Basic residues" evidence="5">
    <location>
        <begin position="1"/>
        <end position="10"/>
    </location>
</feature>
<feature type="region of interest" description="Disordered" evidence="5">
    <location>
        <begin position="1"/>
        <end position="85"/>
    </location>
</feature>
<feature type="transmembrane region" description="Helical" evidence="6">
    <location>
        <begin position="221"/>
        <end position="238"/>
    </location>
</feature>
<feature type="transmembrane region" description="Helical" evidence="6">
    <location>
        <begin position="462"/>
        <end position="480"/>
    </location>
</feature>
<feature type="transmembrane region" description="Helical" evidence="6">
    <location>
        <begin position="101"/>
        <end position="121"/>
    </location>
</feature>
<feature type="transmembrane region" description="Helical" evidence="6">
    <location>
        <begin position="492"/>
        <end position="513"/>
    </location>
</feature>
<keyword evidence="8" id="KW-1185">Reference proteome</keyword>
<feature type="transmembrane region" description="Helical" evidence="6">
    <location>
        <begin position="381"/>
        <end position="400"/>
    </location>
</feature>
<comment type="subcellular location">
    <subcellularLocation>
        <location evidence="1">Membrane</location>
        <topology evidence="1">Multi-pass membrane protein</topology>
    </subcellularLocation>
</comment>
<evidence type="ECO:0000256" key="2">
    <source>
        <dbReference type="ARBA" id="ARBA00022692"/>
    </source>
</evidence>
<feature type="transmembrane region" description="Helical" evidence="6">
    <location>
        <begin position="245"/>
        <end position="268"/>
    </location>
</feature>
<evidence type="ECO:0000256" key="4">
    <source>
        <dbReference type="ARBA" id="ARBA00023136"/>
    </source>
</evidence>
<protein>
    <submittedName>
        <fullName evidence="7">High affinity methionine permease</fullName>
    </submittedName>
</protein>
<keyword evidence="3 6" id="KW-1133">Transmembrane helix</keyword>
<evidence type="ECO:0000313" key="8">
    <source>
        <dbReference type="Proteomes" id="UP001303473"/>
    </source>
</evidence>
<feature type="transmembrane region" description="Helical" evidence="6">
    <location>
        <begin position="525"/>
        <end position="545"/>
    </location>
</feature>
<evidence type="ECO:0000313" key="7">
    <source>
        <dbReference type="EMBL" id="KAK3935760.1"/>
    </source>
</evidence>
<reference evidence="8" key="1">
    <citation type="journal article" date="2023" name="Mol. Phylogenet. Evol.">
        <title>Genome-scale phylogeny and comparative genomics of the fungal order Sordariales.</title>
        <authorList>
            <person name="Hensen N."/>
            <person name="Bonometti L."/>
            <person name="Westerberg I."/>
            <person name="Brannstrom I.O."/>
            <person name="Guillou S."/>
            <person name="Cros-Aarteil S."/>
            <person name="Calhoun S."/>
            <person name="Haridas S."/>
            <person name="Kuo A."/>
            <person name="Mondo S."/>
            <person name="Pangilinan J."/>
            <person name="Riley R."/>
            <person name="LaButti K."/>
            <person name="Andreopoulos B."/>
            <person name="Lipzen A."/>
            <person name="Chen C."/>
            <person name="Yan M."/>
            <person name="Daum C."/>
            <person name="Ng V."/>
            <person name="Clum A."/>
            <person name="Steindorff A."/>
            <person name="Ohm R.A."/>
            <person name="Martin F."/>
            <person name="Silar P."/>
            <person name="Natvig D.O."/>
            <person name="Lalanne C."/>
            <person name="Gautier V."/>
            <person name="Ament-Velasquez S.L."/>
            <person name="Kruys A."/>
            <person name="Hutchinson M.I."/>
            <person name="Powell A.J."/>
            <person name="Barry K."/>
            <person name="Miller A.N."/>
            <person name="Grigoriev I.V."/>
            <person name="Debuchy R."/>
            <person name="Gladieux P."/>
            <person name="Hiltunen Thoren M."/>
            <person name="Johannesson H."/>
        </authorList>
    </citation>
    <scope>NUCLEOTIDE SEQUENCE [LARGE SCALE GENOMIC DNA]</scope>
    <source>
        <strain evidence="8">CBS 340.73</strain>
    </source>
</reference>
<evidence type="ECO:0000256" key="3">
    <source>
        <dbReference type="ARBA" id="ARBA00022989"/>
    </source>
</evidence>
<evidence type="ECO:0000256" key="5">
    <source>
        <dbReference type="SAM" id="MobiDB-lite"/>
    </source>
</evidence>
<feature type="compositionally biased region" description="Polar residues" evidence="5">
    <location>
        <begin position="15"/>
        <end position="34"/>
    </location>
</feature>
<dbReference type="InterPro" id="IPR050598">
    <property type="entry name" value="AminoAcid_Transporter"/>
</dbReference>
<accession>A0AAN6MZ25</accession>
<evidence type="ECO:0000256" key="1">
    <source>
        <dbReference type="ARBA" id="ARBA00004141"/>
    </source>
</evidence>
<feature type="transmembrane region" description="Helical" evidence="6">
    <location>
        <begin position="329"/>
        <end position="351"/>
    </location>
</feature>